<dbReference type="PROSITE" id="PS51371">
    <property type="entry name" value="CBS"/>
    <property type="match status" value="2"/>
</dbReference>
<evidence type="ECO:0000259" key="10">
    <source>
        <dbReference type="PROSITE" id="PS51464"/>
    </source>
</evidence>
<dbReference type="SMART" id="SM00116">
    <property type="entry name" value="CBS"/>
    <property type="match status" value="2"/>
</dbReference>
<keyword evidence="12" id="KW-1185">Reference proteome</keyword>
<evidence type="ECO:0000256" key="8">
    <source>
        <dbReference type="SAM" id="MobiDB-lite"/>
    </source>
</evidence>
<dbReference type="Pfam" id="PF00571">
    <property type="entry name" value="CBS"/>
    <property type="match status" value="2"/>
</dbReference>
<dbReference type="SUPFAM" id="SSF53697">
    <property type="entry name" value="SIS domain"/>
    <property type="match status" value="1"/>
</dbReference>
<evidence type="ECO:0000256" key="6">
    <source>
        <dbReference type="PIRSR" id="PIRSR004692-3"/>
    </source>
</evidence>
<feature type="domain" description="CBS" evidence="9">
    <location>
        <begin position="296"/>
        <end position="347"/>
    </location>
</feature>
<dbReference type="InterPro" id="IPR046342">
    <property type="entry name" value="CBS_dom_sf"/>
</dbReference>
<proteinExistence type="inferred from homology"/>
<dbReference type="NCBIfam" id="TIGR00393">
    <property type="entry name" value="kpsF"/>
    <property type="match status" value="1"/>
</dbReference>
<dbReference type="InterPro" id="IPR000644">
    <property type="entry name" value="CBS_dom"/>
</dbReference>
<dbReference type="Gene3D" id="3.40.50.10490">
    <property type="entry name" value="Glucose-6-phosphate isomerase like protein, domain 1"/>
    <property type="match status" value="1"/>
</dbReference>
<dbReference type="InterPro" id="IPR035474">
    <property type="entry name" value="SIS_Kpsf"/>
</dbReference>
<feature type="site" description="Catalytically relevant" evidence="6">
    <location>
        <position position="169"/>
    </location>
</feature>
<evidence type="ECO:0000313" key="12">
    <source>
        <dbReference type="Proteomes" id="UP000320390"/>
    </source>
</evidence>
<dbReference type="Pfam" id="PF01380">
    <property type="entry name" value="SIS"/>
    <property type="match status" value="1"/>
</dbReference>
<dbReference type="EC" id="5.3.1.13" evidence="11"/>
<dbReference type="FunFam" id="3.40.50.10490:FF:000011">
    <property type="entry name" value="Arabinose 5-phosphate isomerase"/>
    <property type="match status" value="1"/>
</dbReference>
<gene>
    <name evidence="11" type="primary">kdsD_1</name>
    <name evidence="11" type="ORF">Poly30_00470</name>
</gene>
<dbReference type="GO" id="GO:1901135">
    <property type="term" value="P:carbohydrate derivative metabolic process"/>
    <property type="evidence" value="ECO:0007669"/>
    <property type="project" value="InterPro"/>
</dbReference>
<dbReference type="PANTHER" id="PTHR42745:SF1">
    <property type="entry name" value="ARABINOSE 5-PHOSPHATE ISOMERASE KDSD"/>
    <property type="match status" value="1"/>
</dbReference>
<dbReference type="InterPro" id="IPR050986">
    <property type="entry name" value="GutQ/KpsF_isomerases"/>
</dbReference>
<feature type="domain" description="CBS" evidence="9">
    <location>
        <begin position="226"/>
        <end position="286"/>
    </location>
</feature>
<feature type="binding site" evidence="5">
    <location>
        <position position="99"/>
    </location>
    <ligand>
        <name>Zn(2+)</name>
        <dbReference type="ChEBI" id="CHEBI:29105"/>
    </ligand>
</feature>
<evidence type="ECO:0000256" key="5">
    <source>
        <dbReference type="PIRSR" id="PIRSR004692-2"/>
    </source>
</evidence>
<feature type="domain" description="SIS" evidence="10">
    <location>
        <begin position="59"/>
        <end position="201"/>
    </location>
</feature>
<evidence type="ECO:0000256" key="7">
    <source>
        <dbReference type="PROSITE-ProRule" id="PRU00703"/>
    </source>
</evidence>
<protein>
    <submittedName>
        <fullName evidence="11">Arabinose 5-phosphate isomerase KdsD</fullName>
        <ecNumber evidence="11">5.3.1.13</ecNumber>
    </submittedName>
</protein>
<keyword evidence="5" id="KW-0479">Metal-binding</keyword>
<dbReference type="GO" id="GO:0019146">
    <property type="term" value="F:arabinose-5-phosphate isomerase activity"/>
    <property type="evidence" value="ECO:0007669"/>
    <property type="project" value="UniProtKB-EC"/>
</dbReference>
<sequence length="347" mass="36268">MTPEDASNDPAPPAGGPSTAMGTPSSRGVEVLRVEAAAIARVADHLADPERARAFDRAVLTVLKCAGQVVVTGMGKAGLVGQKVSATLASTGTPSFFLHPAEALHGDLGRVRSGDVVLALSNSGETSEVNHVMAAVKKLGVQVIGVTGGPESTLGQHSDVLLDIGRVDEACPMKLAPTASTTVMLALGDALAMAILEERGFGPRDYARFHPAGSLGRRLLRVDEVMRQGDALPLVPSGITVADALIQTRKTKGRPGASLVVDENGALAGIFTDGDLRRLLEGGSFERLNQPIDDFMARTPKVLSPDDLAVDAHRLLRENRIDMAPVVDAARRPVGLIDVQDLIEVGI</sequence>
<dbReference type="PANTHER" id="PTHR42745">
    <property type="match status" value="1"/>
</dbReference>
<reference evidence="11 12" key="1">
    <citation type="submission" date="2019-02" db="EMBL/GenBank/DDBJ databases">
        <title>Deep-cultivation of Planctomycetes and their phenomic and genomic characterization uncovers novel biology.</title>
        <authorList>
            <person name="Wiegand S."/>
            <person name="Jogler M."/>
            <person name="Boedeker C."/>
            <person name="Pinto D."/>
            <person name="Vollmers J."/>
            <person name="Rivas-Marin E."/>
            <person name="Kohn T."/>
            <person name="Peeters S.H."/>
            <person name="Heuer A."/>
            <person name="Rast P."/>
            <person name="Oberbeckmann S."/>
            <person name="Bunk B."/>
            <person name="Jeske O."/>
            <person name="Meyerdierks A."/>
            <person name="Storesund J.E."/>
            <person name="Kallscheuer N."/>
            <person name="Luecker S."/>
            <person name="Lage O.M."/>
            <person name="Pohl T."/>
            <person name="Merkel B.J."/>
            <person name="Hornburger P."/>
            <person name="Mueller R.-W."/>
            <person name="Bruemmer F."/>
            <person name="Labrenz M."/>
            <person name="Spormann A.M."/>
            <person name="Op den Camp H."/>
            <person name="Overmann J."/>
            <person name="Amann R."/>
            <person name="Jetten M.S.M."/>
            <person name="Mascher T."/>
            <person name="Medema M.H."/>
            <person name="Devos D.P."/>
            <person name="Kaster A.-K."/>
            <person name="Ovreas L."/>
            <person name="Rohde M."/>
            <person name="Galperin M.Y."/>
            <person name="Jogler C."/>
        </authorList>
    </citation>
    <scope>NUCLEOTIDE SEQUENCE [LARGE SCALE GENOMIC DNA]</scope>
    <source>
        <strain evidence="11 12">Poly30</strain>
    </source>
</reference>
<name>A0A518EKE4_9BACT</name>
<feature type="site" description="Catalytically relevant" evidence="6">
    <location>
        <position position="76"/>
    </location>
</feature>
<keyword evidence="11" id="KW-0413">Isomerase</keyword>
<evidence type="ECO:0000256" key="1">
    <source>
        <dbReference type="ARBA" id="ARBA00008165"/>
    </source>
</evidence>
<dbReference type="PIRSF" id="PIRSF004692">
    <property type="entry name" value="KdsD_KpsF"/>
    <property type="match status" value="1"/>
</dbReference>
<evidence type="ECO:0000259" key="9">
    <source>
        <dbReference type="PROSITE" id="PS51371"/>
    </source>
</evidence>
<keyword evidence="5" id="KW-0862">Zinc</keyword>
<dbReference type="InterPro" id="IPR004800">
    <property type="entry name" value="KdsD/KpsF-type"/>
</dbReference>
<comment type="similarity">
    <text evidence="1 4">Belongs to the SIS family. GutQ/KpsF subfamily.</text>
</comment>
<evidence type="ECO:0000256" key="3">
    <source>
        <dbReference type="ARBA" id="ARBA00023122"/>
    </source>
</evidence>
<organism evidence="11 12">
    <name type="scientific">Saltatorellus ferox</name>
    <dbReference type="NCBI Taxonomy" id="2528018"/>
    <lineage>
        <taxon>Bacteria</taxon>
        <taxon>Pseudomonadati</taxon>
        <taxon>Planctomycetota</taxon>
        <taxon>Planctomycetia</taxon>
        <taxon>Planctomycetia incertae sedis</taxon>
        <taxon>Saltatorellus</taxon>
    </lineage>
</organism>
<dbReference type="CDD" id="cd05014">
    <property type="entry name" value="SIS_Kpsf"/>
    <property type="match status" value="1"/>
</dbReference>
<keyword evidence="3 7" id="KW-0129">CBS domain</keyword>
<dbReference type="Gene3D" id="3.10.580.10">
    <property type="entry name" value="CBS-domain"/>
    <property type="match status" value="1"/>
</dbReference>
<dbReference type="CDD" id="cd04604">
    <property type="entry name" value="CBS_pair_SIS_assoc"/>
    <property type="match status" value="1"/>
</dbReference>
<keyword evidence="2" id="KW-0677">Repeat</keyword>
<dbReference type="PROSITE" id="PS51464">
    <property type="entry name" value="SIS"/>
    <property type="match status" value="1"/>
</dbReference>
<feature type="site" description="Catalytically relevant" evidence="6">
    <location>
        <position position="210"/>
    </location>
</feature>
<dbReference type="GO" id="GO:0046872">
    <property type="term" value="F:metal ion binding"/>
    <property type="evidence" value="ECO:0007669"/>
    <property type="project" value="UniProtKB-KW"/>
</dbReference>
<feature type="region of interest" description="Disordered" evidence="8">
    <location>
        <begin position="1"/>
        <end position="26"/>
    </location>
</feature>
<dbReference type="GO" id="GO:0005975">
    <property type="term" value="P:carbohydrate metabolic process"/>
    <property type="evidence" value="ECO:0007669"/>
    <property type="project" value="InterPro"/>
</dbReference>
<feature type="site" description="Catalytically relevant" evidence="6">
    <location>
        <position position="128"/>
    </location>
</feature>
<accession>A0A518EKE4</accession>
<dbReference type="Proteomes" id="UP000320390">
    <property type="component" value="Chromosome"/>
</dbReference>
<dbReference type="GO" id="GO:0097367">
    <property type="term" value="F:carbohydrate derivative binding"/>
    <property type="evidence" value="ECO:0007669"/>
    <property type="project" value="InterPro"/>
</dbReference>
<dbReference type="EMBL" id="CP036434">
    <property type="protein sequence ID" value="QDV04556.1"/>
    <property type="molecule type" value="Genomic_DNA"/>
</dbReference>
<evidence type="ECO:0000256" key="2">
    <source>
        <dbReference type="ARBA" id="ARBA00022737"/>
    </source>
</evidence>
<dbReference type="InterPro" id="IPR046348">
    <property type="entry name" value="SIS_dom_sf"/>
</dbReference>
<evidence type="ECO:0000256" key="4">
    <source>
        <dbReference type="PIRNR" id="PIRNR004692"/>
    </source>
</evidence>
<evidence type="ECO:0000313" key="11">
    <source>
        <dbReference type="EMBL" id="QDV04556.1"/>
    </source>
</evidence>
<dbReference type="AlphaFoldDB" id="A0A518EKE4"/>
<dbReference type="InterPro" id="IPR001347">
    <property type="entry name" value="SIS_dom"/>
</dbReference>